<dbReference type="EMBL" id="AEYP01082229">
    <property type="status" value="NOT_ANNOTATED_CDS"/>
    <property type="molecule type" value="Genomic_DNA"/>
</dbReference>
<evidence type="ECO:0000256" key="2">
    <source>
        <dbReference type="SAM" id="MobiDB-lite"/>
    </source>
</evidence>
<keyword evidence="1" id="KW-0597">Phosphoprotein</keyword>
<dbReference type="AlphaFoldDB" id="M3YLE1"/>
<dbReference type="HOGENOM" id="CLU_049409_0_0_1"/>
<evidence type="ECO:0000256" key="1">
    <source>
        <dbReference type="ARBA" id="ARBA00022553"/>
    </source>
</evidence>
<proteinExistence type="predicted"/>
<dbReference type="InterPro" id="IPR023246">
    <property type="entry name" value="AUTS2"/>
</dbReference>
<feature type="region of interest" description="Disordered" evidence="2">
    <location>
        <begin position="394"/>
        <end position="447"/>
    </location>
</feature>
<dbReference type="EMBL" id="AEYP01082228">
    <property type="status" value="NOT_ANNOTATED_CDS"/>
    <property type="molecule type" value="Genomic_DNA"/>
</dbReference>
<evidence type="ECO:0000313" key="3">
    <source>
        <dbReference type="Ensembl" id="ENSMPUP00000012148.1"/>
    </source>
</evidence>
<dbReference type="STRING" id="9669.ENSMPUP00000012148"/>
<dbReference type="InParanoid" id="M3YLE1"/>
<dbReference type="PANTHER" id="PTHR14429:SF24">
    <property type="entry name" value="FIBROSIN"/>
    <property type="match status" value="1"/>
</dbReference>
<name>M3YLE1_MUSPF</name>
<dbReference type="Pfam" id="PF15336">
    <property type="entry name" value="Auts2"/>
    <property type="match status" value="1"/>
</dbReference>
<dbReference type="Ensembl" id="ENSMPUT00000012348.1">
    <property type="protein sequence ID" value="ENSMPUP00000012148.1"/>
    <property type="gene ID" value="ENSMPUG00000012245.1"/>
</dbReference>
<evidence type="ECO:0008006" key="4">
    <source>
        <dbReference type="Google" id="ProtNLM"/>
    </source>
</evidence>
<accession>M3YLE1</accession>
<organism evidence="3">
    <name type="scientific">Mustela putorius furo</name>
    <name type="common">European domestic ferret</name>
    <name type="synonym">Mustela furo</name>
    <dbReference type="NCBI Taxonomy" id="9669"/>
    <lineage>
        <taxon>Eukaryota</taxon>
        <taxon>Metazoa</taxon>
        <taxon>Chordata</taxon>
        <taxon>Craniata</taxon>
        <taxon>Vertebrata</taxon>
        <taxon>Euteleostomi</taxon>
        <taxon>Mammalia</taxon>
        <taxon>Eutheria</taxon>
        <taxon>Laurasiatheria</taxon>
        <taxon>Carnivora</taxon>
        <taxon>Caniformia</taxon>
        <taxon>Musteloidea</taxon>
        <taxon>Mustelidae</taxon>
        <taxon>Mustelinae</taxon>
        <taxon>Mustela</taxon>
    </lineage>
</organism>
<dbReference type="OMA" id="SERCPGF"/>
<dbReference type="PRINTS" id="PR02044">
    <property type="entry name" value="FIBROSIN1LPF"/>
</dbReference>
<sequence>MFEKYPGKMEGLFRHNPYAAFPPAVPGLPPGLPPAVSFGSLQGAFQPKSTNPELPPRLGPVPSGLPQKGTQIPDHFRPPLRKPGKWCAMHVRVAYMILRHQEKMKGDSHKLDFRNDLLPCLPGPYGALPPGQELPHPAASLFTATGAVHAAANPFTAAPGAHGPFLSPSTHIGWGWRLDPSGSWNGQVSATASGRGSVPEGGCAAQAEQRHWLRLLALPRALWGGFSWVERALSLMAQGSVLVEEKAARCSRSGVGPVCLSRGFSFGRSNTTMHVRAQHLARPKEQHLLLKPSRRGCASPAGVGACAALAAQCPDRTGPQGLHLLFERPRPPPFLGPSPPERCTGFLEPTWLAGPPRLARPPRFYEAGEELTGPGAVAAARLYGLEPAHPLLYSRLAPPPPPAAAPGTPHLLSKTPPGALLGAPPPLVPAPRPSSPPRAPGPARADR</sequence>
<dbReference type="PANTHER" id="PTHR14429">
    <property type="entry name" value="FIBROSIN FAMILY MEMBER"/>
    <property type="match status" value="1"/>
</dbReference>
<feature type="compositionally biased region" description="Pro residues" evidence="2">
    <location>
        <begin position="423"/>
        <end position="440"/>
    </location>
</feature>
<reference evidence="3" key="1">
    <citation type="submission" date="2024-06" db="UniProtKB">
        <authorList>
            <consortium name="Ensembl"/>
        </authorList>
    </citation>
    <scope>IDENTIFICATION</scope>
</reference>
<dbReference type="eggNOG" id="ENOG502QT69">
    <property type="taxonomic scope" value="Eukaryota"/>
</dbReference>
<protein>
    <recommendedName>
        <fullName evidence="4">Fibrosin</fullName>
    </recommendedName>
</protein>
<dbReference type="GeneTree" id="ENSGT00940000161032"/>